<gene>
    <name evidence="1" type="ORF">BXO512_19875</name>
</gene>
<dbReference type="AlphaFoldDB" id="A0A854CIJ6"/>
<dbReference type="EMBL" id="JXEA01000354">
    <property type="protein sequence ID" value="OLG86187.1"/>
    <property type="molecule type" value="Genomic_DNA"/>
</dbReference>
<comment type="caution">
    <text evidence="1">The sequence shown here is derived from an EMBL/GenBank/DDBJ whole genome shotgun (WGS) entry which is preliminary data.</text>
</comment>
<proteinExistence type="predicted"/>
<sequence>MLLPDRVFARLPGLSIFVFPDADGPKFLFTGFGCFVVAISTIVGFRRACQYMLSMDKLVCKNYKRLLRIGAKTKRGAV</sequence>
<reference evidence="1" key="1">
    <citation type="submission" date="2015-01" db="EMBL/GenBank/DDBJ databases">
        <title>Population genomics of rice bacterial leaf blight strains from India.</title>
        <authorList>
            <person name="Midha S."/>
            <person name="Anil M.G."/>
            <person name="Mishra D."/>
            <person name="Brahma K."/>
            <person name="Laha G.S."/>
            <person name="Sundaram R.M."/>
            <person name="Sonti R.V."/>
            <person name="Patil P.B."/>
        </authorList>
    </citation>
    <scope>NUCLEOTIDE SEQUENCE</scope>
    <source>
        <strain evidence="1">BXO512</strain>
    </source>
</reference>
<evidence type="ECO:0000313" key="1">
    <source>
        <dbReference type="EMBL" id="OLG86187.1"/>
    </source>
</evidence>
<organism evidence="1">
    <name type="scientific">Xanthomonas oryzae pv. oryzae</name>
    <dbReference type="NCBI Taxonomy" id="64187"/>
    <lineage>
        <taxon>Bacteria</taxon>
        <taxon>Pseudomonadati</taxon>
        <taxon>Pseudomonadota</taxon>
        <taxon>Gammaproteobacteria</taxon>
        <taxon>Lysobacterales</taxon>
        <taxon>Lysobacteraceae</taxon>
        <taxon>Xanthomonas</taxon>
    </lineage>
</organism>
<name>A0A854CIJ6_XANOO</name>
<protein>
    <submittedName>
        <fullName evidence="1">Uncharacterized protein</fullName>
    </submittedName>
</protein>
<accession>A0A854CIJ6</accession>